<evidence type="ECO:0000256" key="4">
    <source>
        <dbReference type="ARBA" id="ARBA00022759"/>
    </source>
</evidence>
<evidence type="ECO:0000256" key="7">
    <source>
        <dbReference type="ARBA" id="ARBA00022884"/>
    </source>
</evidence>
<comment type="cofactor">
    <cofactor evidence="1">
        <name>Mg(2+)</name>
        <dbReference type="ChEBI" id="CHEBI:18420"/>
    </cofactor>
</comment>
<dbReference type="OrthoDB" id="9804278at2"/>
<evidence type="ECO:0000313" key="10">
    <source>
        <dbReference type="EMBL" id="SMO66321.1"/>
    </source>
</evidence>
<keyword evidence="5" id="KW-0378">Hydrolase</keyword>
<evidence type="ECO:0000259" key="9">
    <source>
        <dbReference type="Pfam" id="PF10150"/>
    </source>
</evidence>
<dbReference type="PANTHER" id="PTHR30001">
    <property type="entry name" value="RIBONUCLEASE"/>
    <property type="match status" value="1"/>
</dbReference>
<organism evidence="10 11">
    <name type="scientific">Paracoccus laeviglucosivorans</name>
    <dbReference type="NCBI Taxonomy" id="1197861"/>
    <lineage>
        <taxon>Bacteria</taxon>
        <taxon>Pseudomonadati</taxon>
        <taxon>Pseudomonadota</taxon>
        <taxon>Alphaproteobacteria</taxon>
        <taxon>Rhodobacterales</taxon>
        <taxon>Paracoccaceae</taxon>
        <taxon>Paracoccus</taxon>
    </lineage>
</organism>
<dbReference type="AlphaFoldDB" id="A0A521D5F2"/>
<feature type="coiled-coil region" evidence="8">
    <location>
        <begin position="154"/>
        <end position="181"/>
    </location>
</feature>
<gene>
    <name evidence="10" type="ORF">SAMN06265221_10661</name>
</gene>
<dbReference type="EMBL" id="FXTK01000006">
    <property type="protein sequence ID" value="SMO66321.1"/>
    <property type="molecule type" value="Genomic_DNA"/>
</dbReference>
<evidence type="ECO:0000256" key="6">
    <source>
        <dbReference type="ARBA" id="ARBA00022842"/>
    </source>
</evidence>
<evidence type="ECO:0000256" key="5">
    <source>
        <dbReference type="ARBA" id="ARBA00022801"/>
    </source>
</evidence>
<keyword evidence="3" id="KW-0479">Metal-binding</keyword>
<dbReference type="GO" id="GO:0046872">
    <property type="term" value="F:metal ion binding"/>
    <property type="evidence" value="ECO:0007669"/>
    <property type="project" value="UniProtKB-KW"/>
</dbReference>
<keyword evidence="11" id="KW-1185">Reference proteome</keyword>
<keyword evidence="7" id="KW-0694">RNA-binding</keyword>
<feature type="domain" description="RNA-binding protein AU-1/Ribonuclease E/G" evidence="9">
    <location>
        <begin position="105"/>
        <end position="205"/>
    </location>
</feature>
<proteinExistence type="predicted"/>
<sequence length="350" mass="36986">MKGRQIVLGQVFGRDAAALVQDGVLQDLIIDPTGATPLAPGAICRGKVDRLVKGQGGVFLRLPDGAKGYLRDRGGLREGQALLVQISGAAEDGKAIPVSSRLNFRGRNVIVTPGMPGVNVSRRIREDDIREELAGLGEAAIEGQADAPGIVFRSAAAQAELDEIADELNQLLDLARAVTADADGQPELLLDAPEPAEAAWHDWAEPAPDAVEDGPDAFDQTGTTDAVEALLSPRVDLGAGAWAEIEALRALVAIDVNTGADTSPAAGLKANIALARDLPRQLRLRGLGGQIVVDFAPMPKRDRGTLEQTLRAAFKAEAAETVLIGWTAMGLFEISRKRDRMPLSRLAETL</sequence>
<dbReference type="RefSeq" id="WP_142662920.1">
    <property type="nucleotide sequence ID" value="NZ_FXTK01000006.1"/>
</dbReference>
<name>A0A521D5F2_9RHOB</name>
<evidence type="ECO:0000256" key="2">
    <source>
        <dbReference type="ARBA" id="ARBA00022722"/>
    </source>
</evidence>
<dbReference type="Pfam" id="PF10150">
    <property type="entry name" value="RNase_E_G"/>
    <property type="match status" value="2"/>
</dbReference>
<accession>A0A521D5F2</accession>
<dbReference type="GO" id="GO:0006364">
    <property type="term" value="P:rRNA processing"/>
    <property type="evidence" value="ECO:0007669"/>
    <property type="project" value="TreeGrafter"/>
</dbReference>
<evidence type="ECO:0000256" key="1">
    <source>
        <dbReference type="ARBA" id="ARBA00001946"/>
    </source>
</evidence>
<dbReference type="InterPro" id="IPR004659">
    <property type="entry name" value="RNase_E/G"/>
</dbReference>
<reference evidence="10 11" key="1">
    <citation type="submission" date="2017-05" db="EMBL/GenBank/DDBJ databases">
        <authorList>
            <person name="Varghese N."/>
            <person name="Submissions S."/>
        </authorList>
    </citation>
    <scope>NUCLEOTIDE SEQUENCE [LARGE SCALE GENOMIC DNA]</scope>
    <source>
        <strain evidence="10 11">DSM 100094</strain>
    </source>
</reference>
<keyword evidence="6" id="KW-0460">Magnesium</keyword>
<dbReference type="GO" id="GO:0004519">
    <property type="term" value="F:endonuclease activity"/>
    <property type="evidence" value="ECO:0007669"/>
    <property type="project" value="UniProtKB-KW"/>
</dbReference>
<keyword evidence="8" id="KW-0175">Coiled coil</keyword>
<dbReference type="Proteomes" id="UP000319014">
    <property type="component" value="Unassembled WGS sequence"/>
</dbReference>
<dbReference type="InterPro" id="IPR019307">
    <property type="entry name" value="RNA-bd_AU-1/RNase_E/G"/>
</dbReference>
<protein>
    <submittedName>
        <fullName evidence="10">Ribonuclease, Rne/Rng family</fullName>
    </submittedName>
</protein>
<keyword evidence="2" id="KW-0540">Nuclease</keyword>
<evidence type="ECO:0000256" key="3">
    <source>
        <dbReference type="ARBA" id="ARBA00022723"/>
    </source>
</evidence>
<evidence type="ECO:0000313" key="11">
    <source>
        <dbReference type="Proteomes" id="UP000319014"/>
    </source>
</evidence>
<dbReference type="GO" id="GO:0016787">
    <property type="term" value="F:hydrolase activity"/>
    <property type="evidence" value="ECO:0007669"/>
    <property type="project" value="UniProtKB-KW"/>
</dbReference>
<keyword evidence="4" id="KW-0255">Endonuclease</keyword>
<dbReference type="GO" id="GO:0005737">
    <property type="term" value="C:cytoplasm"/>
    <property type="evidence" value="ECO:0007669"/>
    <property type="project" value="TreeGrafter"/>
</dbReference>
<feature type="domain" description="RNA-binding protein AU-1/Ribonuclease E/G" evidence="9">
    <location>
        <begin position="215"/>
        <end position="338"/>
    </location>
</feature>
<dbReference type="GO" id="GO:0004540">
    <property type="term" value="F:RNA nuclease activity"/>
    <property type="evidence" value="ECO:0007669"/>
    <property type="project" value="InterPro"/>
</dbReference>
<dbReference type="PANTHER" id="PTHR30001:SF1">
    <property type="entry name" value="RIBONUCLEASE E_G-LIKE PROTEIN, CHLOROPLASTIC"/>
    <property type="match status" value="1"/>
</dbReference>
<evidence type="ECO:0000256" key="8">
    <source>
        <dbReference type="SAM" id="Coils"/>
    </source>
</evidence>
<dbReference type="GO" id="GO:0003723">
    <property type="term" value="F:RNA binding"/>
    <property type="evidence" value="ECO:0007669"/>
    <property type="project" value="UniProtKB-KW"/>
</dbReference>